<keyword evidence="1" id="KW-0812">Transmembrane</keyword>
<evidence type="ECO:0000313" key="3">
    <source>
        <dbReference type="Proteomes" id="UP001304671"/>
    </source>
</evidence>
<keyword evidence="1" id="KW-0472">Membrane</keyword>
<evidence type="ECO:0000313" key="2">
    <source>
        <dbReference type="EMBL" id="MEA5260881.1"/>
    </source>
</evidence>
<feature type="transmembrane region" description="Helical" evidence="1">
    <location>
        <begin position="14"/>
        <end position="42"/>
    </location>
</feature>
<evidence type="ECO:0000256" key="1">
    <source>
        <dbReference type="SAM" id="Phobius"/>
    </source>
</evidence>
<reference evidence="2 3" key="1">
    <citation type="submission" date="2023-12" db="EMBL/GenBank/DDBJ databases">
        <title>Novel species of the genus Arcicella isolated from rivers.</title>
        <authorList>
            <person name="Lu H."/>
        </authorList>
    </citation>
    <scope>NUCLEOTIDE SEQUENCE [LARGE SCALE GENOMIC DNA]</scope>
    <source>
        <strain evidence="2 3">LMG 21963</strain>
    </source>
</reference>
<protein>
    <submittedName>
        <fullName evidence="2">Uncharacterized protein</fullName>
    </submittedName>
</protein>
<dbReference type="RefSeq" id="WP_323253791.1">
    <property type="nucleotide sequence ID" value="NZ_JAYFUL010000073.1"/>
</dbReference>
<gene>
    <name evidence="2" type="ORF">VB264_23990</name>
</gene>
<keyword evidence="1" id="KW-1133">Transmembrane helix</keyword>
<dbReference type="EMBL" id="JAYFUL010000073">
    <property type="protein sequence ID" value="MEA5260881.1"/>
    <property type="molecule type" value="Genomic_DNA"/>
</dbReference>
<keyword evidence="3" id="KW-1185">Reference proteome</keyword>
<feature type="transmembrane region" description="Helical" evidence="1">
    <location>
        <begin position="57"/>
        <end position="74"/>
    </location>
</feature>
<accession>A0ABU5QUV2</accession>
<organism evidence="2 3">
    <name type="scientific">Arcicella aquatica</name>
    <dbReference type="NCBI Taxonomy" id="217141"/>
    <lineage>
        <taxon>Bacteria</taxon>
        <taxon>Pseudomonadati</taxon>
        <taxon>Bacteroidota</taxon>
        <taxon>Cytophagia</taxon>
        <taxon>Cytophagales</taxon>
        <taxon>Flectobacillaceae</taxon>
        <taxon>Arcicella</taxon>
    </lineage>
</organism>
<name>A0ABU5QUV2_9BACT</name>
<proteinExistence type="predicted"/>
<dbReference type="Proteomes" id="UP001304671">
    <property type="component" value="Unassembled WGS sequence"/>
</dbReference>
<comment type="caution">
    <text evidence="2">The sequence shown here is derived from an EMBL/GenBank/DDBJ whole genome shotgun (WGS) entry which is preliminary data.</text>
</comment>
<sequence length="81" mass="9268">MENKKSIFDKLRPLLLSTVVAILSVFIMVEAVLIAFLIYIWYADPANNTSNHIEEGIIALIILTLLTYVMKVRFSKLVEKK</sequence>